<proteinExistence type="predicted"/>
<comment type="caution">
    <text evidence="2">The sequence shown here is derived from an EMBL/GenBank/DDBJ whole genome shotgun (WGS) entry which is preliminary data.</text>
</comment>
<evidence type="ECO:0000313" key="3">
    <source>
        <dbReference type="Proteomes" id="UP000523863"/>
    </source>
</evidence>
<dbReference type="AlphaFoldDB" id="A0A7W8YBP3"/>
<evidence type="ECO:0000256" key="1">
    <source>
        <dbReference type="SAM" id="SignalP"/>
    </source>
</evidence>
<keyword evidence="1" id="KW-0732">Signal</keyword>
<dbReference type="EMBL" id="JACHBL010000001">
    <property type="protein sequence ID" value="MBB5598604.1"/>
    <property type="molecule type" value="Genomic_DNA"/>
</dbReference>
<keyword evidence="3" id="KW-1185">Reference proteome</keyword>
<reference evidence="2 3" key="1">
    <citation type="submission" date="2020-08" db="EMBL/GenBank/DDBJ databases">
        <title>Sequencing the genomes of 1000 actinobacteria strains.</title>
        <authorList>
            <person name="Klenk H.-P."/>
        </authorList>
    </citation>
    <scope>NUCLEOTIDE SEQUENCE [LARGE SCALE GENOMIC DNA]</scope>
    <source>
        <strain evidence="2 3">DSM 23694</strain>
    </source>
</reference>
<feature type="signal peptide" evidence="1">
    <location>
        <begin position="1"/>
        <end position="26"/>
    </location>
</feature>
<dbReference type="RefSeq" id="WP_183642538.1">
    <property type="nucleotide sequence ID" value="NZ_JACHBL010000001.1"/>
</dbReference>
<feature type="chain" id="PRO_5031305161" evidence="1">
    <location>
        <begin position="27"/>
        <end position="59"/>
    </location>
</feature>
<protein>
    <submittedName>
        <fullName evidence="2">Uncharacterized protein</fullName>
    </submittedName>
</protein>
<dbReference type="Proteomes" id="UP000523863">
    <property type="component" value="Unassembled WGS sequence"/>
</dbReference>
<name>A0A7W8YBP3_9MICC</name>
<organism evidence="2 3">
    <name type="scientific">Neomicrococcus lactis</name>
    <dbReference type="NCBI Taxonomy" id="732241"/>
    <lineage>
        <taxon>Bacteria</taxon>
        <taxon>Bacillati</taxon>
        <taxon>Actinomycetota</taxon>
        <taxon>Actinomycetes</taxon>
        <taxon>Micrococcales</taxon>
        <taxon>Micrococcaceae</taxon>
        <taxon>Neomicrococcus</taxon>
    </lineage>
</organism>
<evidence type="ECO:0000313" key="2">
    <source>
        <dbReference type="EMBL" id="MBB5598604.1"/>
    </source>
</evidence>
<accession>A0A7W8YBP3</accession>
<sequence length="59" mass="6150">MKTISRFTAVAIIALSAFAMPVSASAATAPTSSDVVTTTGFSSDLGAWFCRTYGAWCPR</sequence>
<gene>
    <name evidence="2" type="ORF">BKA12_001684</name>
</gene>